<feature type="chain" id="PRO_5005602328" description="DUF1995 domain-containing protein" evidence="1">
    <location>
        <begin position="17"/>
        <end position="360"/>
    </location>
</feature>
<dbReference type="InterPro" id="IPR018962">
    <property type="entry name" value="DUF1995"/>
</dbReference>
<evidence type="ECO:0000313" key="4">
    <source>
        <dbReference type="Proteomes" id="UP000037460"/>
    </source>
</evidence>
<feature type="signal peptide" evidence="1">
    <location>
        <begin position="1"/>
        <end position="16"/>
    </location>
</feature>
<evidence type="ECO:0000313" key="3">
    <source>
        <dbReference type="EMBL" id="KOO31799.1"/>
    </source>
</evidence>
<comment type="caution">
    <text evidence="3">The sequence shown here is derived from an EMBL/GenBank/DDBJ whole genome shotgun (WGS) entry which is preliminary data.</text>
</comment>
<keyword evidence="1" id="KW-0732">Signal</keyword>
<dbReference type="Proteomes" id="UP000037460">
    <property type="component" value="Unassembled WGS sequence"/>
</dbReference>
<evidence type="ECO:0000259" key="2">
    <source>
        <dbReference type="Pfam" id="PF09353"/>
    </source>
</evidence>
<dbReference type="PANTHER" id="PTHR34051:SF2">
    <property type="entry name" value="PROTEIN LPA3"/>
    <property type="match status" value="1"/>
</dbReference>
<dbReference type="Pfam" id="PF09353">
    <property type="entry name" value="DUF1995"/>
    <property type="match status" value="1"/>
</dbReference>
<sequence>MLRLGYLSATMATCAALCASPFTATMARSSHLPVAMCDAAAATATKDMSMSMPPDSFKTLIADAADATDAAIAEGTKLIEIEFPPLPISKLDDSSVSSYDVLAANLQFVIEFTKKLKKDATTGLPRKVALTLPDADEQRRARKFYGDVSPWPGLTLHSLNGGDLEAEGFNPMSAFGALFKQGTGEVTPAEWASMYIVVGASCQELPTIAALHKLEPNKPIVCFNLKLDTLRGDLGLPAFPSRNVHHEFLCRIKPAYYMRPRSYSLSLSVPPFLIAYSGVLFRRYPEPYQTLLDRGRGSYRRVNAQPERPNLGTFKSQLTSALKLADDKAAASAISQAGYKQSTWWEDDADGKDVSKDWRL</sequence>
<keyword evidence="4" id="KW-1185">Reference proteome</keyword>
<accession>A0A0M0JZ02</accession>
<feature type="domain" description="DUF1995" evidence="2">
    <location>
        <begin position="54"/>
        <end position="314"/>
    </location>
</feature>
<dbReference type="OrthoDB" id="2082at2759"/>
<dbReference type="EMBL" id="JWZX01001929">
    <property type="protein sequence ID" value="KOO31799.1"/>
    <property type="molecule type" value="Genomic_DNA"/>
</dbReference>
<name>A0A0M0JZ02_9EUKA</name>
<organism evidence="3 4">
    <name type="scientific">Chrysochromulina tobinii</name>
    <dbReference type="NCBI Taxonomy" id="1460289"/>
    <lineage>
        <taxon>Eukaryota</taxon>
        <taxon>Haptista</taxon>
        <taxon>Haptophyta</taxon>
        <taxon>Prymnesiophyceae</taxon>
        <taxon>Prymnesiales</taxon>
        <taxon>Chrysochromulinaceae</taxon>
        <taxon>Chrysochromulina</taxon>
    </lineage>
</organism>
<dbReference type="PANTHER" id="PTHR34051">
    <property type="entry name" value="PROTEIN LOW PSII ACCUMULATION 3, CHLOROPLASTIC"/>
    <property type="match status" value="1"/>
</dbReference>
<proteinExistence type="predicted"/>
<protein>
    <recommendedName>
        <fullName evidence="2">DUF1995 domain-containing protein</fullName>
    </recommendedName>
</protein>
<reference evidence="4" key="1">
    <citation type="journal article" date="2015" name="PLoS Genet.">
        <title>Genome Sequence and Transcriptome Analyses of Chrysochromulina tobin: Metabolic Tools for Enhanced Algal Fitness in the Prominent Order Prymnesiales (Haptophyceae).</title>
        <authorList>
            <person name="Hovde B.T."/>
            <person name="Deodato C.R."/>
            <person name="Hunsperger H.M."/>
            <person name="Ryken S.A."/>
            <person name="Yost W."/>
            <person name="Jha R.K."/>
            <person name="Patterson J."/>
            <person name="Monnat R.J. Jr."/>
            <person name="Barlow S.B."/>
            <person name="Starkenburg S.R."/>
            <person name="Cattolico R.A."/>
        </authorList>
    </citation>
    <scope>NUCLEOTIDE SEQUENCE</scope>
    <source>
        <strain evidence="4">CCMP291</strain>
    </source>
</reference>
<gene>
    <name evidence="3" type="ORF">Ctob_006451</name>
</gene>
<evidence type="ECO:0000256" key="1">
    <source>
        <dbReference type="SAM" id="SignalP"/>
    </source>
</evidence>
<dbReference type="InterPro" id="IPR044687">
    <property type="entry name" value="LPA3"/>
</dbReference>
<dbReference type="AlphaFoldDB" id="A0A0M0JZ02"/>